<reference evidence="1 2" key="1">
    <citation type="journal article" date="2020" name="Nat. Food">
        <title>A phased Vanilla planifolia genome enables genetic improvement of flavour and production.</title>
        <authorList>
            <person name="Hasing T."/>
            <person name="Tang H."/>
            <person name="Brym M."/>
            <person name="Khazi F."/>
            <person name="Huang T."/>
            <person name="Chambers A.H."/>
        </authorList>
    </citation>
    <scope>NUCLEOTIDE SEQUENCE [LARGE SCALE GENOMIC DNA]</scope>
    <source>
        <tissue evidence="1">Leaf</tissue>
    </source>
</reference>
<dbReference type="Proteomes" id="UP000639772">
    <property type="component" value="Chromosome 10"/>
</dbReference>
<name>A0A835Q854_VANPL</name>
<protein>
    <submittedName>
        <fullName evidence="1">Uncharacterized protein</fullName>
    </submittedName>
</protein>
<evidence type="ECO:0000313" key="2">
    <source>
        <dbReference type="Proteomes" id="UP000639772"/>
    </source>
</evidence>
<accession>A0A835Q854</accession>
<organism evidence="1 2">
    <name type="scientific">Vanilla planifolia</name>
    <name type="common">Vanilla</name>
    <dbReference type="NCBI Taxonomy" id="51239"/>
    <lineage>
        <taxon>Eukaryota</taxon>
        <taxon>Viridiplantae</taxon>
        <taxon>Streptophyta</taxon>
        <taxon>Embryophyta</taxon>
        <taxon>Tracheophyta</taxon>
        <taxon>Spermatophyta</taxon>
        <taxon>Magnoliopsida</taxon>
        <taxon>Liliopsida</taxon>
        <taxon>Asparagales</taxon>
        <taxon>Orchidaceae</taxon>
        <taxon>Vanilloideae</taxon>
        <taxon>Vanilleae</taxon>
        <taxon>Vanilla</taxon>
    </lineage>
</organism>
<gene>
    <name evidence="1" type="ORF">HPP92_018983</name>
</gene>
<comment type="caution">
    <text evidence="1">The sequence shown here is derived from an EMBL/GenBank/DDBJ whole genome shotgun (WGS) entry which is preliminary data.</text>
</comment>
<dbReference type="AlphaFoldDB" id="A0A835Q854"/>
<proteinExistence type="predicted"/>
<evidence type="ECO:0000313" key="1">
    <source>
        <dbReference type="EMBL" id="KAG0464819.1"/>
    </source>
</evidence>
<dbReference type="EMBL" id="JADCNM010000010">
    <property type="protein sequence ID" value="KAG0464819.1"/>
    <property type="molecule type" value="Genomic_DNA"/>
</dbReference>
<sequence>MVAWMIRSPLSPINSKKFDAVPVQRAANGEGKTTVEVSWKRPRMRALSWL</sequence>